<feature type="compositionally biased region" description="Polar residues" evidence="1">
    <location>
        <begin position="719"/>
        <end position="731"/>
    </location>
</feature>
<dbReference type="Proteomes" id="UP000634136">
    <property type="component" value="Unassembled WGS sequence"/>
</dbReference>
<gene>
    <name evidence="3" type="ORF">G2W53_028572</name>
</gene>
<dbReference type="Gene3D" id="3.60.10.10">
    <property type="entry name" value="Endonuclease/exonuclease/phosphatase"/>
    <property type="match status" value="1"/>
</dbReference>
<dbReference type="Pfam" id="PF13456">
    <property type="entry name" value="RVT_3"/>
    <property type="match status" value="1"/>
</dbReference>
<feature type="compositionally biased region" description="Polar residues" evidence="1">
    <location>
        <begin position="739"/>
        <end position="760"/>
    </location>
</feature>
<accession>A0A834T3M3</accession>
<proteinExistence type="predicted"/>
<feature type="compositionally biased region" description="Basic and acidic residues" evidence="1">
    <location>
        <begin position="117"/>
        <end position="127"/>
    </location>
</feature>
<comment type="caution">
    <text evidence="3">The sequence shown here is derived from an EMBL/GenBank/DDBJ whole genome shotgun (WGS) entry which is preliminary data.</text>
</comment>
<dbReference type="SUPFAM" id="SSF53098">
    <property type="entry name" value="Ribonuclease H-like"/>
    <property type="match status" value="1"/>
</dbReference>
<feature type="domain" description="RNase H type-1" evidence="2">
    <location>
        <begin position="1690"/>
        <end position="1821"/>
    </location>
</feature>
<sequence length="1858" mass="209032">MMSGKSPEIAKAEARWADIVEEEDKEAELDMPEFIRQIRREAAETKADQTDTLKRGKTQDQDEVNEQTLEIIRRIRKSTAMIKSRMEDRNKGKKKQKDAQENQETNHAQLKLSIGETMERERQEDKSYQAQENSISFGTMEPASSPKRVSNVIFNFANNIDLSEHPRPTNPEVEGKLQPKICVDIPSKEKELINKPWENTLIIRLWGKILDQPNLTYKISEAWKLKLIPQLVNIGLGFFVLISGCVEDRWKALLSGITFIDGHFLYVRPWVPCFNPASAIHEAFSSVWVRLTNLPIEFFNPGVLVRIGNAMGSFLGMDEPTHSLTLARYARICVLVDLKKKIPSAIDLTNYCQQVSVEGISGFCMECGGTSHSIAACRINTSKDLTYQNKGSVTEGDGWTVVKGRRRDEYRKGTEKKKENFQISKPPVRAHYKSTAQFKNSSQGSVGGPSEGCKRNNMDLNPSGESSVRGIPADRSKSQSDLTITPCEPVPSSIIPAVADNRDEKSKGKDIKNPILILDISQFKENIAAGVKKKEEGNSKEERGETKSEISEKLSLEKKPVVHPEMACKLDVSVDPKMSLELNICAKGNETAHDPFLHKAQEIHPIRRSNLHIQDVVESTTCNSRTTNYKSKKPDDPKICNPPQAKLHVNPKNSASDSPQKCHCVKPSTSRFASTGEQYSGKAGCANHLSLENLGKHGVGDPHSSPMAEGLGVYDGGNNVLQDTGPVSLQPNARDEGQRYSSVDPSNAGTFTAKTRTGGQPNHAGHKEQPDAENATPLREPRDYNTEGAPSSGGSSDRDAQANGRRQNFDESDKYMDFKILIWNARGAGSPEFRRIILDMKQRYRPNVIFVSETRIEGNRADNVINSLDFTGRFKVDPIGYAGGLWILWNMNDIKLSVVGHTFQEVHAIMEVPFQPPFLVSFIYASPTLEIRKCLWNNLVNVSKHNSLPWVVCGDFNEMLHQDEKWGGNPASLNRIKEFKECVEKSELTDLWFIGQKYTWFNKRSDGAMIFERIDRFLANAEWIQLFPEALNYHLPRMKAWGESRSAVHGLGIVRDRAIEWNKYHFGNIFHRKQKLIRRLEGINKALRYGPKPYLINLEQELALEYQRVLNLEEELWASKARLDWMNLGDSNSAFFHASVTMRRKTNKISALKDNVGNWIYNNDQIKHHITSYFAECFGPNSVTSYPEQSLLSSLDNIQSERIGVIPSHEEIRRALWSLKPYKAAGIDGFQLGFFQRCWDIIREKICKEVLDTFLQCSGLSVNNVKSSIWFSPNTLHSDRELASKTLGFGESSKPGKYLGFPLGLGKRVSDFKPIVDKVLDKVENWKAKYLSKAGKVTLIKSVCEPLISYFMQCSVFPNKICNSIEKILRDFFWASGSQERKLHFVSWGSIYKDKRDGGLGICRLRVRNDAFLAKIGWRIEHEKKAPWAKLLSFYTSKRDSNGGKWSYLGRSLKVGLNILGKGVKKNIISGREDLSVNDLAGEVGSWNWNMLSFNLPSEIKNKIQGVACIKNNPQMDSISWKLTSSGEFSLKTAYALACSPIDPILSETNNAHAVDFRWIWKLQCFPKMKMFIWQCIRKALPLKTSICARALNIHPLSWSRDQCVSNWIKDHASRKDIISLGISYGNTFIFGLWEIWLGRNALIFENKVFNPTLIRKKTVCKAAEFVYLNCNPSAPNASSVLSIGWEAPPVGWWKLNTDGSCQGNQNLIGGGRLIRDSNGNWIHGFIKFLGEGNSLLAELWAICEGLNLAKHLGCIRIIVETDSSVAVNLINSKECGNLNHFAALISVCRASLLDFSEAKVVHAHREGNACADILAKRAVRLKSSLMYFGTLPPCISTAFQADLVGTKFSRCRNSPLL</sequence>
<dbReference type="InterPro" id="IPR012337">
    <property type="entry name" value="RNaseH-like_sf"/>
</dbReference>
<feature type="region of interest" description="Disordered" evidence="1">
    <location>
        <begin position="696"/>
        <end position="809"/>
    </location>
</feature>
<dbReference type="Pfam" id="PF03372">
    <property type="entry name" value="Exo_endo_phos"/>
    <property type="match status" value="1"/>
</dbReference>
<keyword evidence="3" id="KW-0695">RNA-directed DNA polymerase</keyword>
<feature type="region of interest" description="Disordered" evidence="1">
    <location>
        <begin position="435"/>
        <end position="489"/>
    </location>
</feature>
<keyword evidence="3" id="KW-0808">Transferase</keyword>
<dbReference type="SUPFAM" id="SSF56219">
    <property type="entry name" value="DNase I-like"/>
    <property type="match status" value="1"/>
</dbReference>
<dbReference type="InterPro" id="IPR002156">
    <property type="entry name" value="RNaseH_domain"/>
</dbReference>
<dbReference type="InterPro" id="IPR044730">
    <property type="entry name" value="RNase_H-like_dom_plant"/>
</dbReference>
<evidence type="ECO:0000313" key="4">
    <source>
        <dbReference type="Proteomes" id="UP000634136"/>
    </source>
</evidence>
<evidence type="ECO:0000259" key="2">
    <source>
        <dbReference type="PROSITE" id="PS50879"/>
    </source>
</evidence>
<feature type="compositionally biased region" description="Basic and acidic residues" evidence="1">
    <location>
        <begin position="40"/>
        <end position="60"/>
    </location>
</feature>
<dbReference type="GO" id="GO:0003964">
    <property type="term" value="F:RNA-directed DNA polymerase activity"/>
    <property type="evidence" value="ECO:0007669"/>
    <property type="project" value="UniProtKB-KW"/>
</dbReference>
<dbReference type="OrthoDB" id="10014409at2759"/>
<keyword evidence="4" id="KW-1185">Reference proteome</keyword>
<dbReference type="InterPro" id="IPR005135">
    <property type="entry name" value="Endo/exonuclease/phosphatase"/>
</dbReference>
<dbReference type="PANTHER" id="PTHR33116">
    <property type="entry name" value="REVERSE TRANSCRIPTASE ZINC-BINDING DOMAIN-CONTAINING PROTEIN-RELATED-RELATED"/>
    <property type="match status" value="1"/>
</dbReference>
<organism evidence="3 4">
    <name type="scientific">Senna tora</name>
    <dbReference type="NCBI Taxonomy" id="362788"/>
    <lineage>
        <taxon>Eukaryota</taxon>
        <taxon>Viridiplantae</taxon>
        <taxon>Streptophyta</taxon>
        <taxon>Embryophyta</taxon>
        <taxon>Tracheophyta</taxon>
        <taxon>Spermatophyta</taxon>
        <taxon>Magnoliopsida</taxon>
        <taxon>eudicotyledons</taxon>
        <taxon>Gunneridae</taxon>
        <taxon>Pentapetalae</taxon>
        <taxon>rosids</taxon>
        <taxon>fabids</taxon>
        <taxon>Fabales</taxon>
        <taxon>Fabaceae</taxon>
        <taxon>Caesalpinioideae</taxon>
        <taxon>Cassia clade</taxon>
        <taxon>Senna</taxon>
    </lineage>
</organism>
<dbReference type="PANTHER" id="PTHR33116:SF78">
    <property type="entry name" value="OS12G0587133 PROTEIN"/>
    <property type="match status" value="1"/>
</dbReference>
<dbReference type="GO" id="GO:0004523">
    <property type="term" value="F:RNA-DNA hybrid ribonuclease activity"/>
    <property type="evidence" value="ECO:0007669"/>
    <property type="project" value="InterPro"/>
</dbReference>
<evidence type="ECO:0000313" key="3">
    <source>
        <dbReference type="EMBL" id="KAF7814603.1"/>
    </source>
</evidence>
<dbReference type="Gene3D" id="3.30.420.10">
    <property type="entry name" value="Ribonuclease H-like superfamily/Ribonuclease H"/>
    <property type="match status" value="1"/>
</dbReference>
<feature type="region of interest" description="Disordered" evidence="1">
    <location>
        <begin position="624"/>
        <end position="661"/>
    </location>
</feature>
<feature type="region of interest" description="Disordered" evidence="1">
    <location>
        <begin position="40"/>
        <end position="65"/>
    </location>
</feature>
<evidence type="ECO:0000256" key="1">
    <source>
        <dbReference type="SAM" id="MobiDB-lite"/>
    </source>
</evidence>
<feature type="compositionally biased region" description="Polar residues" evidence="1">
    <location>
        <begin position="435"/>
        <end position="444"/>
    </location>
</feature>
<dbReference type="GO" id="GO:0003676">
    <property type="term" value="F:nucleic acid binding"/>
    <property type="evidence" value="ECO:0007669"/>
    <property type="project" value="InterPro"/>
</dbReference>
<feature type="region of interest" description="Disordered" evidence="1">
    <location>
        <begin position="79"/>
        <end position="132"/>
    </location>
</feature>
<name>A0A834T3M3_9FABA</name>
<dbReference type="InterPro" id="IPR036397">
    <property type="entry name" value="RNaseH_sf"/>
</dbReference>
<dbReference type="InterPro" id="IPR036691">
    <property type="entry name" value="Endo/exonu/phosph_ase_sf"/>
</dbReference>
<dbReference type="CDD" id="cd06222">
    <property type="entry name" value="RNase_H_like"/>
    <property type="match status" value="1"/>
</dbReference>
<reference evidence="3" key="1">
    <citation type="submission" date="2020-09" db="EMBL/GenBank/DDBJ databases">
        <title>Genome-Enabled Discovery of Anthraquinone Biosynthesis in Senna tora.</title>
        <authorList>
            <person name="Kang S.-H."/>
            <person name="Pandey R.P."/>
            <person name="Lee C.-M."/>
            <person name="Sim J.-S."/>
            <person name="Jeong J.-T."/>
            <person name="Choi B.-S."/>
            <person name="Jung M."/>
            <person name="Ginzburg D."/>
            <person name="Zhao K."/>
            <person name="Won S.Y."/>
            <person name="Oh T.-J."/>
            <person name="Yu Y."/>
            <person name="Kim N.-H."/>
            <person name="Lee O.R."/>
            <person name="Lee T.-H."/>
            <person name="Bashyal P."/>
            <person name="Kim T.-S."/>
            <person name="Lee W.-H."/>
            <person name="Kawkins C."/>
            <person name="Kim C.-K."/>
            <person name="Kim J.S."/>
            <person name="Ahn B.O."/>
            <person name="Rhee S.Y."/>
            <person name="Sohng J.K."/>
        </authorList>
    </citation>
    <scope>NUCLEOTIDE SEQUENCE</scope>
    <source>
        <tissue evidence="3">Leaf</tissue>
    </source>
</reference>
<feature type="region of interest" description="Disordered" evidence="1">
    <location>
        <begin position="532"/>
        <end position="552"/>
    </location>
</feature>
<keyword evidence="3" id="KW-0548">Nucleotidyltransferase</keyword>
<dbReference type="EMBL" id="JAAIUW010000009">
    <property type="protein sequence ID" value="KAF7814603.1"/>
    <property type="molecule type" value="Genomic_DNA"/>
</dbReference>
<protein>
    <submittedName>
        <fullName evidence="3">Reverse transcriptase</fullName>
    </submittedName>
</protein>
<dbReference type="PROSITE" id="PS50879">
    <property type="entry name" value="RNASE_H_1"/>
    <property type="match status" value="1"/>
</dbReference>